<accession>A0A813QJ88</accession>
<dbReference type="PANTHER" id="PTHR10749">
    <property type="entry name" value="PHOSPHORYLASE B KINASE REGULATORY SUBUNIT"/>
    <property type="match status" value="1"/>
</dbReference>
<dbReference type="GO" id="GO:0005516">
    <property type="term" value="F:calmodulin binding"/>
    <property type="evidence" value="ECO:0007669"/>
    <property type="project" value="UniProtKB-KW"/>
</dbReference>
<comment type="caution">
    <text evidence="7">The sequence shown here is derived from an EMBL/GenBank/DDBJ whole genome shotgun (WGS) entry which is preliminary data.</text>
</comment>
<organism evidence="7 8">
    <name type="scientific">Rotaria sordida</name>
    <dbReference type="NCBI Taxonomy" id="392033"/>
    <lineage>
        <taxon>Eukaryota</taxon>
        <taxon>Metazoa</taxon>
        <taxon>Spiralia</taxon>
        <taxon>Gnathifera</taxon>
        <taxon>Rotifera</taxon>
        <taxon>Eurotatoria</taxon>
        <taxon>Bdelloidea</taxon>
        <taxon>Philodinida</taxon>
        <taxon>Philodinidae</taxon>
        <taxon>Rotaria</taxon>
    </lineage>
</organism>
<feature type="domain" description="GH15-like" evidence="6">
    <location>
        <begin position="2"/>
        <end position="201"/>
    </location>
</feature>
<gene>
    <name evidence="7" type="ORF">ZHD862_LOCUS735</name>
</gene>
<reference evidence="7" key="1">
    <citation type="submission" date="2021-02" db="EMBL/GenBank/DDBJ databases">
        <authorList>
            <person name="Nowell W R."/>
        </authorList>
    </citation>
    <scope>NUCLEOTIDE SEQUENCE</scope>
</reference>
<dbReference type="Proteomes" id="UP000663864">
    <property type="component" value="Unassembled WGS sequence"/>
</dbReference>
<proteinExistence type="inferred from homology"/>
<keyword evidence="4 5" id="KW-0112">Calmodulin-binding</keyword>
<evidence type="ECO:0000256" key="5">
    <source>
        <dbReference type="RuleBase" id="RU364123"/>
    </source>
</evidence>
<dbReference type="InterPro" id="IPR008928">
    <property type="entry name" value="6-hairpin_glycosidase_sf"/>
</dbReference>
<dbReference type="InterPro" id="IPR008734">
    <property type="entry name" value="PHK_A/B_su"/>
</dbReference>
<keyword evidence="5" id="KW-1003">Cell membrane</keyword>
<evidence type="ECO:0000256" key="3">
    <source>
        <dbReference type="ARBA" id="ARBA00022600"/>
    </source>
</evidence>
<comment type="pathway">
    <text evidence="1 5">Glycan biosynthesis; glycogen metabolism.</text>
</comment>
<dbReference type="AlphaFoldDB" id="A0A813QJ88"/>
<keyword evidence="5" id="KW-0449">Lipoprotein</keyword>
<evidence type="ECO:0000259" key="6">
    <source>
        <dbReference type="Pfam" id="PF00723"/>
    </source>
</evidence>
<name>A0A813QJ88_9BILA</name>
<dbReference type="SUPFAM" id="SSF48208">
    <property type="entry name" value="Six-hairpin glycosidases"/>
    <property type="match status" value="1"/>
</dbReference>
<evidence type="ECO:0000256" key="4">
    <source>
        <dbReference type="ARBA" id="ARBA00022860"/>
    </source>
</evidence>
<dbReference type="EMBL" id="CAJNOT010000011">
    <property type="protein sequence ID" value="CAF0768773.1"/>
    <property type="molecule type" value="Genomic_DNA"/>
</dbReference>
<protein>
    <recommendedName>
        <fullName evidence="5">Phosphorylase b kinase regulatory subunit</fullName>
    </recommendedName>
</protein>
<comment type="subcellular location">
    <subcellularLocation>
        <location evidence="5">Cell membrane</location>
        <topology evidence="5">Lipid-anchor</topology>
        <orientation evidence="5">Cytoplasmic side</orientation>
    </subcellularLocation>
</comment>
<dbReference type="GO" id="GO:0005886">
    <property type="term" value="C:plasma membrane"/>
    <property type="evidence" value="ECO:0007669"/>
    <property type="project" value="UniProtKB-SubCell"/>
</dbReference>
<dbReference type="GO" id="GO:0005964">
    <property type="term" value="C:phosphorylase kinase complex"/>
    <property type="evidence" value="ECO:0007669"/>
    <property type="project" value="TreeGrafter"/>
</dbReference>
<dbReference type="UniPathway" id="UPA00163"/>
<dbReference type="Pfam" id="PF00723">
    <property type="entry name" value="Glyco_hydro_15"/>
    <property type="match status" value="1"/>
</dbReference>
<dbReference type="PANTHER" id="PTHR10749:SF8">
    <property type="entry name" value="PHOSPHORYLASE B KINASE REGULATORY SUBUNIT BETA"/>
    <property type="match status" value="1"/>
</dbReference>
<evidence type="ECO:0000313" key="8">
    <source>
        <dbReference type="Proteomes" id="UP000663864"/>
    </source>
</evidence>
<evidence type="ECO:0000256" key="2">
    <source>
        <dbReference type="ARBA" id="ARBA00007128"/>
    </source>
</evidence>
<keyword evidence="5" id="KW-0636">Prenylation</keyword>
<keyword evidence="5" id="KW-0119">Carbohydrate metabolism</keyword>
<keyword evidence="3 5" id="KW-0321">Glycogen metabolism</keyword>
<dbReference type="GO" id="GO:0005977">
    <property type="term" value="P:glycogen metabolic process"/>
    <property type="evidence" value="ECO:0007669"/>
    <property type="project" value="UniProtKB-UniPathway"/>
</dbReference>
<evidence type="ECO:0000256" key="1">
    <source>
        <dbReference type="ARBA" id="ARBA00005131"/>
    </source>
</evidence>
<comment type="similarity">
    <text evidence="2 5">Belongs to the phosphorylase b kinase regulatory chain family.</text>
</comment>
<keyword evidence="5" id="KW-0472">Membrane</keyword>
<comment type="function">
    <text evidence="5">Phosphorylase b kinase catalyzes the phosphorylation of serine in certain substrates, including troponin I.</text>
</comment>
<evidence type="ECO:0000313" key="7">
    <source>
        <dbReference type="EMBL" id="CAF0768773.1"/>
    </source>
</evidence>
<sequence length="278" mass="31987">MDEVNFVQQLVFAIERAYRTPDYGIWARGSKYNTNTCELHASSIGMAKAALEAMNGFNLYGDNGASWSVVYVDVDAHNRNRTTFDTLLPRELASKNTDAALLLTVSWSTFAIHDSTLVQNTIRKCIRKLRDTYGFKRFLRDGQYTDLESKEHRFYEATEMKKFDKNECEWPIFFAVMVIDGIFKNNQAQVDEYLTVLNPLLRRTTEGANKKLGFSGRPDRPIGVLGTCKVYRICSKTVLCYPLTFETNDFYVSNDMALLLDNIRSDFEFITKCWRLKG</sequence>
<dbReference type="InterPro" id="IPR011613">
    <property type="entry name" value="GH15-like"/>
</dbReference>